<dbReference type="Proteomes" id="UP000569914">
    <property type="component" value="Unassembled WGS sequence"/>
</dbReference>
<keyword evidence="3" id="KW-1185">Reference proteome</keyword>
<dbReference type="AlphaFoldDB" id="A0A7Y9I9E6"/>
<dbReference type="InterPro" id="IPR011660">
    <property type="entry name" value="VapB-like"/>
</dbReference>
<dbReference type="RefSeq" id="WP_179752864.1">
    <property type="nucleotide sequence ID" value="NZ_JACCBU010000001.1"/>
</dbReference>
<sequence>MALNIKDARTEALAAELARLTSDTKTGAIRSALEERLERVLREHQHGARADRLRRFLVDEAWPQLPVEVRGVAITKSEREELLGIGAEGV</sequence>
<protein>
    <submittedName>
        <fullName evidence="2">Antitoxin VapB</fullName>
    </submittedName>
</protein>
<evidence type="ECO:0000313" key="2">
    <source>
        <dbReference type="EMBL" id="NYE72214.1"/>
    </source>
</evidence>
<organism evidence="2 3">
    <name type="scientific">Microlunatus parietis</name>
    <dbReference type="NCBI Taxonomy" id="682979"/>
    <lineage>
        <taxon>Bacteria</taxon>
        <taxon>Bacillati</taxon>
        <taxon>Actinomycetota</taxon>
        <taxon>Actinomycetes</taxon>
        <taxon>Propionibacteriales</taxon>
        <taxon>Propionibacteriaceae</taxon>
        <taxon>Microlunatus</taxon>
    </lineage>
</organism>
<keyword evidence="1" id="KW-1277">Toxin-antitoxin system</keyword>
<accession>A0A7Y9I9E6</accession>
<dbReference type="Pfam" id="PF07704">
    <property type="entry name" value="PSK_trans_fac"/>
    <property type="match status" value="1"/>
</dbReference>
<gene>
    <name evidence="2" type="ORF">BKA15_003543</name>
</gene>
<dbReference type="EMBL" id="JACCBU010000001">
    <property type="protein sequence ID" value="NYE72214.1"/>
    <property type="molecule type" value="Genomic_DNA"/>
</dbReference>
<reference evidence="2 3" key="1">
    <citation type="submission" date="2020-07" db="EMBL/GenBank/DDBJ databases">
        <title>Sequencing the genomes of 1000 actinobacteria strains.</title>
        <authorList>
            <person name="Klenk H.-P."/>
        </authorList>
    </citation>
    <scope>NUCLEOTIDE SEQUENCE [LARGE SCALE GENOMIC DNA]</scope>
    <source>
        <strain evidence="2 3">DSM 22083</strain>
    </source>
</reference>
<proteinExistence type="predicted"/>
<comment type="caution">
    <text evidence="2">The sequence shown here is derived from an EMBL/GenBank/DDBJ whole genome shotgun (WGS) entry which is preliminary data.</text>
</comment>
<name>A0A7Y9I9E6_9ACTN</name>
<evidence type="ECO:0000256" key="1">
    <source>
        <dbReference type="ARBA" id="ARBA00022649"/>
    </source>
</evidence>
<evidence type="ECO:0000313" key="3">
    <source>
        <dbReference type="Proteomes" id="UP000569914"/>
    </source>
</evidence>